<reference evidence="1 2" key="1">
    <citation type="submission" date="2024-03" db="EMBL/GenBank/DDBJ databases">
        <title>Draft genome sequence of Pseudonocardia nematodicida JCM 31783.</title>
        <authorList>
            <person name="Butdee W."/>
            <person name="Duangmal K."/>
        </authorList>
    </citation>
    <scope>NUCLEOTIDE SEQUENCE [LARGE SCALE GENOMIC DNA]</scope>
    <source>
        <strain evidence="1 2">JCM 31783</strain>
    </source>
</reference>
<gene>
    <name evidence="1" type="ORF">WIS52_09895</name>
</gene>
<dbReference type="EMBL" id="JBEDNQ010000003">
    <property type="protein sequence ID" value="MEQ3550783.1"/>
    <property type="molecule type" value="Genomic_DNA"/>
</dbReference>
<proteinExistence type="predicted"/>
<name>A0ABV1KAA1_9PSEU</name>
<dbReference type="Proteomes" id="UP001494902">
    <property type="component" value="Unassembled WGS sequence"/>
</dbReference>
<organism evidence="1 2">
    <name type="scientific">Pseudonocardia nematodicida</name>
    <dbReference type="NCBI Taxonomy" id="1206997"/>
    <lineage>
        <taxon>Bacteria</taxon>
        <taxon>Bacillati</taxon>
        <taxon>Actinomycetota</taxon>
        <taxon>Actinomycetes</taxon>
        <taxon>Pseudonocardiales</taxon>
        <taxon>Pseudonocardiaceae</taxon>
        <taxon>Pseudonocardia</taxon>
    </lineage>
</organism>
<comment type="caution">
    <text evidence="1">The sequence shown here is derived from an EMBL/GenBank/DDBJ whole genome shotgun (WGS) entry which is preliminary data.</text>
</comment>
<accession>A0ABV1KAA1</accession>
<protein>
    <submittedName>
        <fullName evidence="1">Uncharacterized protein</fullName>
    </submittedName>
</protein>
<evidence type="ECO:0000313" key="2">
    <source>
        <dbReference type="Proteomes" id="UP001494902"/>
    </source>
</evidence>
<keyword evidence="2" id="KW-1185">Reference proteome</keyword>
<dbReference type="RefSeq" id="WP_349297831.1">
    <property type="nucleotide sequence ID" value="NZ_JBEDNQ010000003.1"/>
</dbReference>
<evidence type="ECO:0000313" key="1">
    <source>
        <dbReference type="EMBL" id="MEQ3550783.1"/>
    </source>
</evidence>
<sequence length="83" mass="9043">MTSLGELRSALATVTERTDLARGHVETARHRLDEIGRIYTELSASSRETLPAPQVERARRELDDLLSVIATASGAVADLDARL</sequence>